<feature type="transmembrane region" description="Helical" evidence="4">
    <location>
        <begin position="33"/>
        <end position="55"/>
    </location>
</feature>
<proteinExistence type="inferred from homology"/>
<dbReference type="InterPro" id="IPR006143">
    <property type="entry name" value="RND_pump_MFP"/>
</dbReference>
<dbReference type="GO" id="GO:1990281">
    <property type="term" value="C:efflux pump complex"/>
    <property type="evidence" value="ECO:0007669"/>
    <property type="project" value="TreeGrafter"/>
</dbReference>
<evidence type="ECO:0000256" key="3">
    <source>
        <dbReference type="SAM" id="MobiDB-lite"/>
    </source>
</evidence>
<dbReference type="PANTHER" id="PTHR30469:SF37">
    <property type="entry name" value="RAGD PROTEIN"/>
    <property type="match status" value="1"/>
</dbReference>
<dbReference type="GO" id="GO:0015562">
    <property type="term" value="F:efflux transmembrane transporter activity"/>
    <property type="evidence" value="ECO:0007669"/>
    <property type="project" value="TreeGrafter"/>
</dbReference>
<evidence type="ECO:0000259" key="6">
    <source>
        <dbReference type="Pfam" id="PF25954"/>
    </source>
</evidence>
<dbReference type="Pfam" id="PF25917">
    <property type="entry name" value="BSH_RND"/>
    <property type="match status" value="1"/>
</dbReference>
<keyword evidence="4" id="KW-0472">Membrane</keyword>
<dbReference type="PANTHER" id="PTHR30469">
    <property type="entry name" value="MULTIDRUG RESISTANCE PROTEIN MDTA"/>
    <property type="match status" value="1"/>
</dbReference>
<dbReference type="EMBL" id="CP036347">
    <property type="protein sequence ID" value="QDU00672.1"/>
    <property type="molecule type" value="Genomic_DNA"/>
</dbReference>
<dbReference type="Gene3D" id="1.10.287.470">
    <property type="entry name" value="Helix hairpin bin"/>
    <property type="match status" value="1"/>
</dbReference>
<evidence type="ECO:0000313" key="7">
    <source>
        <dbReference type="EMBL" id="QDU00672.1"/>
    </source>
</evidence>
<feature type="coiled-coil region" evidence="2">
    <location>
        <begin position="136"/>
        <end position="163"/>
    </location>
</feature>
<dbReference type="Pfam" id="PF25954">
    <property type="entry name" value="Beta-barrel_RND_2"/>
    <property type="match status" value="1"/>
</dbReference>
<name>A0A517W5Y7_9PLAN</name>
<feature type="domain" description="CusB-like beta-barrel" evidence="6">
    <location>
        <begin position="271"/>
        <end position="341"/>
    </location>
</feature>
<dbReference type="Gene3D" id="2.40.420.20">
    <property type="match status" value="1"/>
</dbReference>
<dbReference type="AlphaFoldDB" id="A0A517W5Y7"/>
<keyword evidence="2" id="KW-0175">Coiled coil</keyword>
<dbReference type="InterPro" id="IPR058625">
    <property type="entry name" value="MdtA-like_BSH"/>
</dbReference>
<evidence type="ECO:0000256" key="1">
    <source>
        <dbReference type="ARBA" id="ARBA00009477"/>
    </source>
</evidence>
<evidence type="ECO:0000256" key="4">
    <source>
        <dbReference type="SAM" id="Phobius"/>
    </source>
</evidence>
<dbReference type="Gene3D" id="2.40.30.170">
    <property type="match status" value="1"/>
</dbReference>
<dbReference type="SUPFAM" id="SSF111369">
    <property type="entry name" value="HlyD-like secretion proteins"/>
    <property type="match status" value="1"/>
</dbReference>
<evidence type="ECO:0000256" key="2">
    <source>
        <dbReference type="SAM" id="Coils"/>
    </source>
</evidence>
<keyword evidence="4" id="KW-0812">Transmembrane</keyword>
<comment type="similarity">
    <text evidence="1">Belongs to the membrane fusion protein (MFP) (TC 8.A.1) family.</text>
</comment>
<dbReference type="NCBIfam" id="TIGR01730">
    <property type="entry name" value="RND_mfp"/>
    <property type="match status" value="1"/>
</dbReference>
<evidence type="ECO:0000313" key="8">
    <source>
        <dbReference type="Proteomes" id="UP000320722"/>
    </source>
</evidence>
<organism evidence="7 8">
    <name type="scientific">Gimesia chilikensis</name>
    <dbReference type="NCBI Taxonomy" id="2605989"/>
    <lineage>
        <taxon>Bacteria</taxon>
        <taxon>Pseudomonadati</taxon>
        <taxon>Planctomycetota</taxon>
        <taxon>Planctomycetia</taxon>
        <taxon>Planctomycetales</taxon>
        <taxon>Planctomycetaceae</taxon>
        <taxon>Gimesia</taxon>
    </lineage>
</organism>
<dbReference type="RefSeq" id="WP_145035958.1">
    <property type="nucleotide sequence ID" value="NZ_CP036347.1"/>
</dbReference>
<feature type="region of interest" description="Disordered" evidence="3">
    <location>
        <begin position="1"/>
        <end position="25"/>
    </location>
</feature>
<accession>A0A517W5Y7</accession>
<keyword evidence="4" id="KW-1133">Transmembrane helix</keyword>
<feature type="domain" description="Multidrug resistance protein MdtA-like barrel-sandwich hybrid" evidence="5">
    <location>
        <begin position="105"/>
        <end position="252"/>
    </location>
</feature>
<dbReference type="FunFam" id="2.40.30.170:FF:000010">
    <property type="entry name" value="Efflux RND transporter periplasmic adaptor subunit"/>
    <property type="match status" value="1"/>
</dbReference>
<sequence>MSSQIYDHQNSNQNPGEPADLPAKAKPSRAGRVTIVLLFLCGMLLLGSLLALGALPRLERAERTQQAVREKRNQPPRVIAREVEVHTGTREITLPGSLFALRETALHPRVDGYLAKRLVDIGDQVSADQLLARIDAPEIEANLEQARAQLTESEAKREQMLADVRLAQVSFDRQAKLLSRDITTQQEYDDYEAALQVAKANLRVAEATILAQRANVRRLEKLVGFQEIRAPFDGVITARGYDEGALVAGDQPGQAAELFRVAQIDALRVFVDVPQEWSTRVRTGDEVYLERREHPGERIKAQVARTTSSLSPETRTLRVEIQVANRERKLLPGMYVRAHLQFDAPRSIRIPSAALITRGDGTRVAVIDTDQRIVYHPVTIGQDFGSHLEVQTGLEGDELLALRPGDDLPEGTVVEAVRRDE</sequence>
<reference evidence="7 8" key="1">
    <citation type="submission" date="2019-02" db="EMBL/GenBank/DDBJ databases">
        <title>Deep-cultivation of Planctomycetes and their phenomic and genomic characterization uncovers novel biology.</title>
        <authorList>
            <person name="Wiegand S."/>
            <person name="Jogler M."/>
            <person name="Boedeker C."/>
            <person name="Pinto D."/>
            <person name="Vollmers J."/>
            <person name="Rivas-Marin E."/>
            <person name="Kohn T."/>
            <person name="Peeters S.H."/>
            <person name="Heuer A."/>
            <person name="Rast P."/>
            <person name="Oberbeckmann S."/>
            <person name="Bunk B."/>
            <person name="Jeske O."/>
            <person name="Meyerdierks A."/>
            <person name="Storesund J.E."/>
            <person name="Kallscheuer N."/>
            <person name="Luecker S."/>
            <person name="Lage O.M."/>
            <person name="Pohl T."/>
            <person name="Merkel B.J."/>
            <person name="Hornburger P."/>
            <person name="Mueller R.-W."/>
            <person name="Bruemmer F."/>
            <person name="Labrenz M."/>
            <person name="Spormann A.M."/>
            <person name="Op den Camp H."/>
            <person name="Overmann J."/>
            <person name="Amann R."/>
            <person name="Jetten M.S.M."/>
            <person name="Mascher T."/>
            <person name="Medema M.H."/>
            <person name="Devos D.P."/>
            <person name="Kaster A.-K."/>
            <person name="Ovreas L."/>
            <person name="Rohde M."/>
            <person name="Galperin M.Y."/>
            <person name="Jogler C."/>
        </authorList>
    </citation>
    <scope>NUCLEOTIDE SEQUENCE [LARGE SCALE GENOMIC DNA]</scope>
    <source>
        <strain evidence="7 8">V6</strain>
    </source>
</reference>
<feature type="coiled-coil region" evidence="2">
    <location>
        <begin position="188"/>
        <end position="222"/>
    </location>
</feature>
<evidence type="ECO:0000259" key="5">
    <source>
        <dbReference type="Pfam" id="PF25917"/>
    </source>
</evidence>
<dbReference type="InterPro" id="IPR058792">
    <property type="entry name" value="Beta-barrel_RND_2"/>
</dbReference>
<protein>
    <submittedName>
        <fullName evidence="7">Multidrug efflux pump subunit AcrA</fullName>
    </submittedName>
</protein>
<feature type="compositionally biased region" description="Polar residues" evidence="3">
    <location>
        <begin position="1"/>
        <end position="15"/>
    </location>
</feature>
<gene>
    <name evidence="7" type="primary">acrA</name>
    <name evidence="7" type="ORF">V6x_03470</name>
</gene>
<dbReference type="Proteomes" id="UP000320722">
    <property type="component" value="Chromosome"/>
</dbReference>
<dbReference type="Gene3D" id="2.40.50.100">
    <property type="match status" value="1"/>
</dbReference>